<evidence type="ECO:0000313" key="2">
    <source>
        <dbReference type="EMBL" id="KAG7310719.1"/>
    </source>
</evidence>
<evidence type="ECO:0000313" key="3">
    <source>
        <dbReference type="Proteomes" id="UP000823941"/>
    </source>
</evidence>
<gene>
    <name evidence="2" type="ORF">JYU34_003524</name>
</gene>
<feature type="compositionally biased region" description="Basic and acidic residues" evidence="1">
    <location>
        <begin position="9"/>
        <end position="22"/>
    </location>
</feature>
<keyword evidence="3" id="KW-1185">Reference proteome</keyword>
<protein>
    <submittedName>
        <fullName evidence="2">Uncharacterized protein</fullName>
    </submittedName>
</protein>
<proteinExistence type="predicted"/>
<sequence>TKYQSTLNEIEKGKQKPEEGGGKTHLNWVGDPEHVTGGVEWRRCTWLLTVTIIPSSWLATLLY</sequence>
<feature type="non-terminal residue" evidence="2">
    <location>
        <position position="1"/>
    </location>
</feature>
<dbReference type="Proteomes" id="UP000823941">
    <property type="component" value="Chromosome 5"/>
</dbReference>
<reference evidence="2 3" key="1">
    <citation type="submission" date="2021-06" db="EMBL/GenBank/DDBJ databases">
        <title>A haploid diamondback moth (Plutella xylostella L.) genome assembly resolves 31 chromosomes and identifies a diamide resistance mutation.</title>
        <authorList>
            <person name="Ward C.M."/>
            <person name="Perry K.D."/>
            <person name="Baker G."/>
            <person name="Powis K."/>
            <person name="Heckel D.G."/>
            <person name="Baxter S.W."/>
        </authorList>
    </citation>
    <scope>NUCLEOTIDE SEQUENCE [LARGE SCALE GENOMIC DNA]</scope>
    <source>
        <strain evidence="2 3">LV</strain>
        <tissue evidence="2">Single pupa</tissue>
    </source>
</reference>
<organism evidence="2 3">
    <name type="scientific">Plutella xylostella</name>
    <name type="common">Diamondback moth</name>
    <name type="synonym">Plutella maculipennis</name>
    <dbReference type="NCBI Taxonomy" id="51655"/>
    <lineage>
        <taxon>Eukaryota</taxon>
        <taxon>Metazoa</taxon>
        <taxon>Ecdysozoa</taxon>
        <taxon>Arthropoda</taxon>
        <taxon>Hexapoda</taxon>
        <taxon>Insecta</taxon>
        <taxon>Pterygota</taxon>
        <taxon>Neoptera</taxon>
        <taxon>Endopterygota</taxon>
        <taxon>Lepidoptera</taxon>
        <taxon>Glossata</taxon>
        <taxon>Ditrysia</taxon>
        <taxon>Yponomeutoidea</taxon>
        <taxon>Plutellidae</taxon>
        <taxon>Plutella</taxon>
    </lineage>
</organism>
<comment type="caution">
    <text evidence="2">The sequence shown here is derived from an EMBL/GenBank/DDBJ whole genome shotgun (WGS) entry which is preliminary data.</text>
</comment>
<name>A0ABQ7R096_PLUXY</name>
<accession>A0ABQ7R096</accession>
<feature type="region of interest" description="Disordered" evidence="1">
    <location>
        <begin position="1"/>
        <end position="29"/>
    </location>
</feature>
<evidence type="ECO:0000256" key="1">
    <source>
        <dbReference type="SAM" id="MobiDB-lite"/>
    </source>
</evidence>
<dbReference type="EMBL" id="JAHIBW010000005">
    <property type="protein sequence ID" value="KAG7310719.1"/>
    <property type="molecule type" value="Genomic_DNA"/>
</dbReference>